<evidence type="ECO:0000259" key="5">
    <source>
        <dbReference type="PROSITE" id="PS50268"/>
    </source>
</evidence>
<dbReference type="EMBL" id="CAADEX010000065">
    <property type="protein sequence ID" value="VFJ57353.1"/>
    <property type="molecule type" value="Genomic_DNA"/>
</dbReference>
<reference evidence="6" key="1">
    <citation type="submission" date="2019-02" db="EMBL/GenBank/DDBJ databases">
        <authorList>
            <person name="Gruber-Vodicka R. H."/>
            <person name="Seah K. B. B."/>
        </authorList>
    </citation>
    <scope>NUCLEOTIDE SEQUENCE</scope>
    <source>
        <strain evidence="6">BECK_DK47</strain>
    </source>
</reference>
<dbReference type="InterPro" id="IPR040853">
    <property type="entry name" value="RapA2_cadherin-like"/>
</dbReference>
<dbReference type="Pfam" id="PF17803">
    <property type="entry name" value="Cadherin_4"/>
    <property type="match status" value="3"/>
</dbReference>
<dbReference type="PANTHER" id="PTHR38340">
    <property type="entry name" value="S-LAYER PROTEIN"/>
    <property type="match status" value="1"/>
</dbReference>
<evidence type="ECO:0000256" key="3">
    <source>
        <dbReference type="ARBA" id="ARBA00022837"/>
    </source>
</evidence>
<dbReference type="CDD" id="cd11304">
    <property type="entry name" value="Cadherin_repeat"/>
    <property type="match status" value="1"/>
</dbReference>
<dbReference type="InterPro" id="IPR018511">
    <property type="entry name" value="Hemolysin-typ_Ca-bd_CS"/>
</dbReference>
<feature type="compositionally biased region" description="Low complexity" evidence="4">
    <location>
        <begin position="158"/>
        <end position="171"/>
    </location>
</feature>
<dbReference type="InterPro" id="IPR002126">
    <property type="entry name" value="Cadherin-like_dom"/>
</dbReference>
<dbReference type="PANTHER" id="PTHR38340:SF1">
    <property type="entry name" value="S-LAYER PROTEIN"/>
    <property type="match status" value="1"/>
</dbReference>
<evidence type="ECO:0000313" key="6">
    <source>
        <dbReference type="EMBL" id="VFJ57353.1"/>
    </source>
</evidence>
<dbReference type="InterPro" id="IPR015919">
    <property type="entry name" value="Cadherin-like_sf"/>
</dbReference>
<dbReference type="PROSITE" id="PS50268">
    <property type="entry name" value="CADHERIN_2"/>
    <property type="match status" value="1"/>
</dbReference>
<dbReference type="GO" id="GO:0016020">
    <property type="term" value="C:membrane"/>
    <property type="evidence" value="ECO:0007669"/>
    <property type="project" value="InterPro"/>
</dbReference>
<organism evidence="6">
    <name type="scientific">Candidatus Kentrum sp. DK</name>
    <dbReference type="NCBI Taxonomy" id="2126562"/>
    <lineage>
        <taxon>Bacteria</taxon>
        <taxon>Pseudomonadati</taxon>
        <taxon>Pseudomonadota</taxon>
        <taxon>Gammaproteobacteria</taxon>
        <taxon>Candidatus Kentrum</taxon>
    </lineage>
</organism>
<dbReference type="GO" id="GO:0005576">
    <property type="term" value="C:extracellular region"/>
    <property type="evidence" value="ECO:0007669"/>
    <property type="project" value="UniProtKB-SubCell"/>
</dbReference>
<evidence type="ECO:0000256" key="1">
    <source>
        <dbReference type="ARBA" id="ARBA00004613"/>
    </source>
</evidence>
<keyword evidence="2" id="KW-0964">Secreted</keyword>
<protein>
    <submittedName>
        <fullName evidence="6">VCBS repeat-containing protein</fullName>
    </submittedName>
</protein>
<dbReference type="Gene3D" id="2.60.40.60">
    <property type="entry name" value="Cadherins"/>
    <property type="match status" value="1"/>
</dbReference>
<name>A0A450STJ3_9GAMM</name>
<dbReference type="InterPro" id="IPR013783">
    <property type="entry name" value="Ig-like_fold"/>
</dbReference>
<dbReference type="InterPro" id="IPR011049">
    <property type="entry name" value="Serralysin-like_metalloprot_C"/>
</dbReference>
<dbReference type="GO" id="GO:0005509">
    <property type="term" value="F:calcium ion binding"/>
    <property type="evidence" value="ECO:0007669"/>
    <property type="project" value="InterPro"/>
</dbReference>
<dbReference type="PRINTS" id="PR00313">
    <property type="entry name" value="CABNDNGRPT"/>
</dbReference>
<dbReference type="Gene3D" id="2.60.40.10">
    <property type="entry name" value="Immunoglobulins"/>
    <property type="match status" value="2"/>
</dbReference>
<dbReference type="AlphaFoldDB" id="A0A450STJ3"/>
<dbReference type="SUPFAM" id="SSF51120">
    <property type="entry name" value="beta-Roll"/>
    <property type="match status" value="1"/>
</dbReference>
<dbReference type="SUPFAM" id="SSF49313">
    <property type="entry name" value="Cadherin-like"/>
    <property type="match status" value="1"/>
</dbReference>
<keyword evidence="3" id="KW-0106">Calcium</keyword>
<proteinExistence type="predicted"/>
<comment type="subcellular location">
    <subcellularLocation>
        <location evidence="1">Secreted</location>
    </subcellularLocation>
</comment>
<dbReference type="GO" id="GO:0007156">
    <property type="term" value="P:homophilic cell adhesion via plasma membrane adhesion molecules"/>
    <property type="evidence" value="ECO:0007669"/>
    <property type="project" value="InterPro"/>
</dbReference>
<feature type="region of interest" description="Disordered" evidence="4">
    <location>
        <begin position="156"/>
        <end position="196"/>
    </location>
</feature>
<dbReference type="Pfam" id="PF00353">
    <property type="entry name" value="HemolysinCabind"/>
    <property type="match status" value="1"/>
</dbReference>
<dbReference type="InterPro" id="IPR050557">
    <property type="entry name" value="RTX_toxin/Mannuronan_C5-epim"/>
</dbReference>
<evidence type="ECO:0000256" key="4">
    <source>
        <dbReference type="SAM" id="MobiDB-lite"/>
    </source>
</evidence>
<dbReference type="InterPro" id="IPR001343">
    <property type="entry name" value="Hemolysn_Ca-bd"/>
</dbReference>
<gene>
    <name evidence="6" type="ORF">BECKDK2373B_GA0170837_106523</name>
</gene>
<accession>A0A450STJ3</accession>
<sequence length="841" mass="84298">MLDGASGGNVSASSASDAVFSALAGQISGNGDSFDMDQATQIEDLIVEATRNSSLGLGVGAAAQVATLTNQAAGTISESNTTISEALANQNTGTSTDLLEELAQVAYVAQGDAAQTLQSTLKEAVDSGSGADLSAAMDSFSGDSLKGAIASAQNQIGDVDGSDTGSTDNDVLTGGSGADTLDGGRGDDRLSGGSGNDYLLGGQGADTLTGGEGNDVFVIGLNEGVDTITDFSSGDRLDLSAFVTAGKDLLLRADGNGGAEVINATDNQAVAVIENLEPSSLVLGPDGVVMFGQSKPPSLTLSKFSIEENLESGTVGKVKVSDPAPGVSYTFAVSDDRFEVDSGNLKLKSGVSLNHEVQESLNVTVTATDNENLSTARAFTIVVSDLNEAPVISGDMAGGVTEDNLLLARGALSALDEDVGESGFQAGMLSGGYGFLVIDKAGAWSYTLSNTIAQDMTSGQQLTDTLTVQTIDGTPQSIVVTITGTDDAPILDGAMAGAVSEDGVLQVSGGITVIDIDSGESSFQAETRNGQYGSLDIDTAGAWTYTLDNGIAQALTADKVATETLTVRTADGTEQAVVVTVTGAGDMPSISGDVSGSVAEDTLLLASGTLSATDADAGESGFRAGMLSGQYGSLVIDGTGAWLYSLNNTTAQSMAAGQQLIDTLTVQSIDGTEQTVAITIAGTNDAPTLSGVVTGEAGEDGALQASGAVTAADADSGESGFRAETLEGQYGSLSIGAAGAWTYTLDNDIAQSLTAGEVVNDTLTVRTTDGTEQAIVLTVTGTGDAPTISGDVSGGVTEDSLLMTSGVLSVVDMDAGESSFQAGMLSSQGAFFSWGRQTGSV</sequence>
<dbReference type="PROSITE" id="PS00330">
    <property type="entry name" value="HEMOLYSIN_CALCIUM"/>
    <property type="match status" value="3"/>
</dbReference>
<feature type="domain" description="Cadherin" evidence="5">
    <location>
        <begin position="298"/>
        <end position="392"/>
    </location>
</feature>
<dbReference type="Gene3D" id="2.150.10.10">
    <property type="entry name" value="Serralysin-like metalloprotease, C-terminal"/>
    <property type="match status" value="1"/>
</dbReference>
<evidence type="ECO:0000256" key="2">
    <source>
        <dbReference type="ARBA" id="ARBA00022525"/>
    </source>
</evidence>
<dbReference type="InterPro" id="IPR010221">
    <property type="entry name" value="VCBS_dom"/>
</dbReference>
<dbReference type="NCBIfam" id="TIGR01965">
    <property type="entry name" value="VCBS_repeat"/>
    <property type="match status" value="4"/>
</dbReference>